<sequence>MNRTALPSGISEFLLVAELSSFTLAAEQMGLSRARMSQIIRQLEQNVGVQLFHRSTRVVSLTSAGESFYQQCRQGIDQLHYAIENTQEMHTNLTGLIRINSVGGLFGEQILAPKLATFMRKHPKIRIELDFSSVREDVIEAKFDVVVRMGKLEDSSLVGRPLTHYQNYLVASSDYLRHAPKLDHPKDLYNHTLINGSVKKWSFYPQDNDKKVLDIPIQASFQCNNGHVSRQFALKGVGITRQPSYYVEQDLQEGRLIQVLPQWKLAESTAHLVYPKARHPNARVKALIDYLLEAFST</sequence>
<evidence type="ECO:0000259" key="5">
    <source>
        <dbReference type="PROSITE" id="PS50931"/>
    </source>
</evidence>
<comment type="similarity">
    <text evidence="1">Belongs to the LysR transcriptional regulatory family.</text>
</comment>
<dbReference type="GO" id="GO:0043565">
    <property type="term" value="F:sequence-specific DNA binding"/>
    <property type="evidence" value="ECO:0007669"/>
    <property type="project" value="TreeGrafter"/>
</dbReference>
<dbReference type="InterPro" id="IPR000847">
    <property type="entry name" value="LysR_HTH_N"/>
</dbReference>
<dbReference type="PRINTS" id="PR00039">
    <property type="entry name" value="HTHLYSR"/>
</dbReference>
<reference evidence="6 7" key="1">
    <citation type="submission" date="2018-06" db="EMBL/GenBank/DDBJ databases">
        <title>Marinomonas sp. YLB-05 draft genome sequence.</title>
        <authorList>
            <person name="Yu L."/>
            <person name="Tang X."/>
        </authorList>
    </citation>
    <scope>NUCLEOTIDE SEQUENCE [LARGE SCALE GENOMIC DNA]</scope>
    <source>
        <strain evidence="6 7">YLB-05</strain>
    </source>
</reference>
<organism evidence="6 7">
    <name type="scientific">Marinomonas piezotolerans</name>
    <dbReference type="NCBI Taxonomy" id="2213058"/>
    <lineage>
        <taxon>Bacteria</taxon>
        <taxon>Pseudomonadati</taxon>
        <taxon>Pseudomonadota</taxon>
        <taxon>Gammaproteobacteria</taxon>
        <taxon>Oceanospirillales</taxon>
        <taxon>Oceanospirillaceae</taxon>
        <taxon>Marinomonas</taxon>
    </lineage>
</organism>
<keyword evidence="7" id="KW-1185">Reference proteome</keyword>
<dbReference type="Pfam" id="PF03466">
    <property type="entry name" value="LysR_substrate"/>
    <property type="match status" value="1"/>
</dbReference>
<evidence type="ECO:0000256" key="3">
    <source>
        <dbReference type="ARBA" id="ARBA00023125"/>
    </source>
</evidence>
<accession>A0A370UC60</accession>
<evidence type="ECO:0000256" key="4">
    <source>
        <dbReference type="ARBA" id="ARBA00023163"/>
    </source>
</evidence>
<dbReference type="InterPro" id="IPR005119">
    <property type="entry name" value="LysR_subst-bd"/>
</dbReference>
<dbReference type="AlphaFoldDB" id="A0A370UC60"/>
<dbReference type="GO" id="GO:0006351">
    <property type="term" value="P:DNA-templated transcription"/>
    <property type="evidence" value="ECO:0007669"/>
    <property type="project" value="TreeGrafter"/>
</dbReference>
<evidence type="ECO:0000256" key="1">
    <source>
        <dbReference type="ARBA" id="ARBA00009437"/>
    </source>
</evidence>
<dbReference type="FunFam" id="1.10.10.10:FF:000001">
    <property type="entry name" value="LysR family transcriptional regulator"/>
    <property type="match status" value="1"/>
</dbReference>
<keyword evidence="2" id="KW-0805">Transcription regulation</keyword>
<dbReference type="PROSITE" id="PS50931">
    <property type="entry name" value="HTH_LYSR"/>
    <property type="match status" value="1"/>
</dbReference>
<proteinExistence type="inferred from homology"/>
<evidence type="ECO:0000256" key="2">
    <source>
        <dbReference type="ARBA" id="ARBA00023015"/>
    </source>
</evidence>
<dbReference type="RefSeq" id="WP_115467430.1">
    <property type="nucleotide sequence ID" value="NZ_QKRA01000002.1"/>
</dbReference>
<keyword evidence="4" id="KW-0804">Transcription</keyword>
<dbReference type="InterPro" id="IPR036390">
    <property type="entry name" value="WH_DNA-bd_sf"/>
</dbReference>
<keyword evidence="3" id="KW-0238">DNA-binding</keyword>
<dbReference type="PANTHER" id="PTHR30537">
    <property type="entry name" value="HTH-TYPE TRANSCRIPTIONAL REGULATOR"/>
    <property type="match status" value="1"/>
</dbReference>
<dbReference type="InterPro" id="IPR058163">
    <property type="entry name" value="LysR-type_TF_proteobact-type"/>
</dbReference>
<dbReference type="SUPFAM" id="SSF46785">
    <property type="entry name" value="Winged helix' DNA-binding domain"/>
    <property type="match status" value="1"/>
</dbReference>
<evidence type="ECO:0000313" key="6">
    <source>
        <dbReference type="EMBL" id="RDL45397.1"/>
    </source>
</evidence>
<dbReference type="EMBL" id="QKRA01000002">
    <property type="protein sequence ID" value="RDL45397.1"/>
    <property type="molecule type" value="Genomic_DNA"/>
</dbReference>
<name>A0A370UC60_9GAMM</name>
<dbReference type="Proteomes" id="UP000254326">
    <property type="component" value="Unassembled WGS sequence"/>
</dbReference>
<dbReference type="Gene3D" id="1.10.10.10">
    <property type="entry name" value="Winged helix-like DNA-binding domain superfamily/Winged helix DNA-binding domain"/>
    <property type="match status" value="1"/>
</dbReference>
<evidence type="ECO:0000313" key="7">
    <source>
        <dbReference type="Proteomes" id="UP000254326"/>
    </source>
</evidence>
<dbReference type="OrthoDB" id="9815676at2"/>
<dbReference type="InterPro" id="IPR036388">
    <property type="entry name" value="WH-like_DNA-bd_sf"/>
</dbReference>
<dbReference type="CDD" id="cd08422">
    <property type="entry name" value="PBP2_CrgA_like"/>
    <property type="match status" value="1"/>
</dbReference>
<gene>
    <name evidence="6" type="ORF">DN730_07245</name>
</gene>
<dbReference type="GO" id="GO:0003700">
    <property type="term" value="F:DNA-binding transcription factor activity"/>
    <property type="evidence" value="ECO:0007669"/>
    <property type="project" value="InterPro"/>
</dbReference>
<dbReference type="Gene3D" id="3.40.190.290">
    <property type="match status" value="1"/>
</dbReference>
<dbReference type="Pfam" id="PF00126">
    <property type="entry name" value="HTH_1"/>
    <property type="match status" value="1"/>
</dbReference>
<dbReference type="SUPFAM" id="SSF53850">
    <property type="entry name" value="Periplasmic binding protein-like II"/>
    <property type="match status" value="1"/>
</dbReference>
<feature type="domain" description="HTH lysR-type" evidence="5">
    <location>
        <begin position="13"/>
        <end position="62"/>
    </location>
</feature>
<protein>
    <submittedName>
        <fullName evidence="6">LysR family transcriptional regulator</fullName>
    </submittedName>
</protein>
<dbReference type="PANTHER" id="PTHR30537:SF5">
    <property type="entry name" value="HTH-TYPE TRANSCRIPTIONAL ACTIVATOR TTDR-RELATED"/>
    <property type="match status" value="1"/>
</dbReference>
<comment type="caution">
    <text evidence="6">The sequence shown here is derived from an EMBL/GenBank/DDBJ whole genome shotgun (WGS) entry which is preliminary data.</text>
</comment>